<keyword evidence="2" id="KW-0732">Signal</keyword>
<sequence>MGMKYKVKLLLSMLLMSGLSLAEPLPFSETGKYCETPARCLNPITTQIMVTSPNYLATQAGLDVLQQVGNAGDADNHRLMGATAPRGDGLAAGY</sequence>
<protein>
    <submittedName>
        <fullName evidence="3">Uncharacterized protein</fullName>
    </submittedName>
</protein>
<evidence type="ECO:0000256" key="1">
    <source>
        <dbReference type="SAM" id="MobiDB-lite"/>
    </source>
</evidence>
<feature type="signal peptide" evidence="2">
    <location>
        <begin position="1"/>
        <end position="22"/>
    </location>
</feature>
<keyword evidence="4" id="KW-1185">Reference proteome</keyword>
<dbReference type="HOGENOM" id="CLU_2381964_0_0_6"/>
<organism evidence="3 4">
    <name type="scientific">Frischella perrara</name>
    <dbReference type="NCBI Taxonomy" id="1267021"/>
    <lineage>
        <taxon>Bacteria</taxon>
        <taxon>Pseudomonadati</taxon>
        <taxon>Pseudomonadota</taxon>
        <taxon>Gammaproteobacteria</taxon>
        <taxon>Orbales</taxon>
        <taxon>Orbaceae</taxon>
        <taxon>Frischella</taxon>
    </lineage>
</organism>
<reference evidence="3 4" key="1">
    <citation type="journal article" date="2014" name="Appl. Environ. Microbiol.">
        <title>Gut symbionts from distinct hosts exhibit genotoxic activity via divergent colibactin biosynthetic pathways.</title>
        <authorList>
            <person name="Engel P."/>
            <person name="Vizcaino M.I."/>
            <person name="Crawford J.M."/>
        </authorList>
    </citation>
    <scope>NUCLEOTIDE SEQUENCE [LARGE SCALE GENOMIC DNA]</scope>
    <source>
        <strain evidence="3 4">PEB0191</strain>
    </source>
</reference>
<proteinExistence type="predicted"/>
<dbReference type="RefSeq" id="WP_039106107.1">
    <property type="nucleotide sequence ID" value="NZ_CP009056.1"/>
</dbReference>
<dbReference type="InterPro" id="IPR029055">
    <property type="entry name" value="Ntn_hydrolases_N"/>
</dbReference>
<accession>A0A0A7S3E9</accession>
<feature type="chain" id="PRO_5002045098" evidence="2">
    <location>
        <begin position="23"/>
        <end position="94"/>
    </location>
</feature>
<evidence type="ECO:0000256" key="2">
    <source>
        <dbReference type="SAM" id="SignalP"/>
    </source>
</evidence>
<gene>
    <name evidence="3" type="ORF">FPB0191_02205</name>
</gene>
<feature type="region of interest" description="Disordered" evidence="1">
    <location>
        <begin position="73"/>
        <end position="94"/>
    </location>
</feature>
<dbReference type="AlphaFoldDB" id="A0A0A7S3E9"/>
<name>A0A0A7S3E9_FRIPE</name>
<dbReference type="OrthoDB" id="5297205at2"/>
<evidence type="ECO:0000313" key="4">
    <source>
        <dbReference type="Proteomes" id="UP000030901"/>
    </source>
</evidence>
<dbReference type="SUPFAM" id="SSF56235">
    <property type="entry name" value="N-terminal nucleophile aminohydrolases (Ntn hydrolases)"/>
    <property type="match status" value="1"/>
</dbReference>
<evidence type="ECO:0000313" key="3">
    <source>
        <dbReference type="EMBL" id="AJA46009.1"/>
    </source>
</evidence>
<dbReference type="Proteomes" id="UP000030901">
    <property type="component" value="Chromosome"/>
</dbReference>
<dbReference type="EMBL" id="CP009056">
    <property type="protein sequence ID" value="AJA46009.1"/>
    <property type="molecule type" value="Genomic_DNA"/>
</dbReference>
<dbReference type="KEGG" id="fpp:FPB0191_02205"/>